<dbReference type="HOGENOM" id="CLU_2603770_0_0_5"/>
<dbReference type="AlphaFoldDB" id="H8K717"/>
<gene>
    <name evidence="1" type="ordered locus">MC5_03670</name>
</gene>
<evidence type="ECO:0000313" key="1">
    <source>
        <dbReference type="EMBL" id="AFC71060.1"/>
    </source>
</evidence>
<organism evidence="1 2">
    <name type="scientific">Rickettsia australis (strain Cutlack)</name>
    <dbReference type="NCBI Taxonomy" id="1105110"/>
    <lineage>
        <taxon>Bacteria</taxon>
        <taxon>Pseudomonadati</taxon>
        <taxon>Pseudomonadota</taxon>
        <taxon>Alphaproteobacteria</taxon>
        <taxon>Rickettsiales</taxon>
        <taxon>Rickettsiaceae</taxon>
        <taxon>Rickettsieae</taxon>
        <taxon>Rickettsia</taxon>
        <taxon>spotted fever group</taxon>
    </lineage>
</organism>
<dbReference type="SUPFAM" id="SSF48403">
    <property type="entry name" value="Ankyrin repeat"/>
    <property type="match status" value="1"/>
</dbReference>
<dbReference type="OrthoDB" id="9984272at2"/>
<proteinExistence type="predicted"/>
<evidence type="ECO:0000313" key="2">
    <source>
        <dbReference type="Proteomes" id="UP000007589"/>
    </source>
</evidence>
<keyword evidence="2" id="KW-1185">Reference proteome</keyword>
<sequence length="79" mass="8990">MPVIKYFIEKGGNPYFIIEDDYNKLTIFNIAAKNGFLDIINYLLDNNIFTVDQRASENSVTPFHSAFEGDSIEAARLLL</sequence>
<dbReference type="EMBL" id="CP003338">
    <property type="protein sequence ID" value="AFC71060.1"/>
    <property type="molecule type" value="Genomic_DNA"/>
</dbReference>
<dbReference type="Pfam" id="PF12796">
    <property type="entry name" value="Ank_2"/>
    <property type="match status" value="1"/>
</dbReference>
<dbReference type="InterPro" id="IPR036770">
    <property type="entry name" value="Ankyrin_rpt-contain_sf"/>
</dbReference>
<dbReference type="InterPro" id="IPR002110">
    <property type="entry name" value="Ankyrin_rpt"/>
</dbReference>
<dbReference type="Proteomes" id="UP000007589">
    <property type="component" value="Chromosome"/>
</dbReference>
<accession>H8K717</accession>
<dbReference type="Gene3D" id="1.25.40.20">
    <property type="entry name" value="Ankyrin repeat-containing domain"/>
    <property type="match status" value="1"/>
</dbReference>
<reference evidence="2" key="1">
    <citation type="submission" date="2012-02" db="EMBL/GenBank/DDBJ databases">
        <title>Complete genome sequence of Rickettsia australis strain Cutlack.</title>
        <authorList>
            <person name="Johnson S.L."/>
            <person name="Munk A.C."/>
            <person name="Han S."/>
            <person name="Bruce D.C."/>
            <person name="Dasch G.A."/>
        </authorList>
    </citation>
    <scope>NUCLEOTIDE SEQUENCE [LARGE SCALE GENOMIC DNA]</scope>
    <source>
        <strain evidence="2">Cutlack</strain>
    </source>
</reference>
<name>H8K717_RICAC</name>
<dbReference type="KEGG" id="rau:MC5_03670"/>
<dbReference type="RefSeq" id="WP_014412589.1">
    <property type="nucleotide sequence ID" value="NC_017058.1"/>
</dbReference>
<protein>
    <submittedName>
        <fullName evidence="1">Ankyrin repeat-containing protein</fullName>
    </submittedName>
</protein>